<evidence type="ECO:0000313" key="2">
    <source>
        <dbReference type="Proteomes" id="UP000790377"/>
    </source>
</evidence>
<protein>
    <submittedName>
        <fullName evidence="1">Uncharacterized protein</fullName>
    </submittedName>
</protein>
<organism evidence="1 2">
    <name type="scientific">Hygrophoropsis aurantiaca</name>
    <dbReference type="NCBI Taxonomy" id="72124"/>
    <lineage>
        <taxon>Eukaryota</taxon>
        <taxon>Fungi</taxon>
        <taxon>Dikarya</taxon>
        <taxon>Basidiomycota</taxon>
        <taxon>Agaricomycotina</taxon>
        <taxon>Agaricomycetes</taxon>
        <taxon>Agaricomycetidae</taxon>
        <taxon>Boletales</taxon>
        <taxon>Coniophorineae</taxon>
        <taxon>Hygrophoropsidaceae</taxon>
        <taxon>Hygrophoropsis</taxon>
    </lineage>
</organism>
<proteinExistence type="predicted"/>
<keyword evidence="2" id="KW-1185">Reference proteome</keyword>
<gene>
    <name evidence="1" type="ORF">BJ138DRAFT_666795</name>
</gene>
<dbReference type="Proteomes" id="UP000790377">
    <property type="component" value="Unassembled WGS sequence"/>
</dbReference>
<sequence>MKSVHHNINNLIDTGINKWVPLIDAGANNSTSLVDAGANNYISPVDPESTLHRTGFHSLPVELVQKIFSAGWKDDQFNRIGQRVYTTPFEVIVSHVSAHWRDIALDTPLLWSAIRFTPQSYKARIFAYIARSKERPLSIVIGDIGSMHMERAISTLHLCFHRLRKIRVEAMYQQDLFRFLTLLDNYSLPLLEGLEAGGSCSRRVSDSARMQPCVMKGKMPSLTSLLFDNFQMPVFCVNSQIKSLHLHSFTSKPISINHTIDILTRCSDSLEELCTNTCHFSRDLGSCNVVELQLPAMRRLTLVVPPAGTSLLNALMLFRCPRLDEVTLINTDREAVYLFIEICSHYNFFVSVETLVMLQSYLDVPMIGLLFSVMPKLSALHVSGHEFHRQNQ</sequence>
<name>A0ACB7ZYD7_9AGAM</name>
<evidence type="ECO:0000313" key="1">
    <source>
        <dbReference type="EMBL" id="KAH7906126.1"/>
    </source>
</evidence>
<accession>A0ACB7ZYD7</accession>
<comment type="caution">
    <text evidence="1">The sequence shown here is derived from an EMBL/GenBank/DDBJ whole genome shotgun (WGS) entry which is preliminary data.</text>
</comment>
<dbReference type="EMBL" id="MU268066">
    <property type="protein sequence ID" value="KAH7906126.1"/>
    <property type="molecule type" value="Genomic_DNA"/>
</dbReference>
<reference evidence="1" key="1">
    <citation type="journal article" date="2021" name="New Phytol.">
        <title>Evolutionary innovations through gain and loss of genes in the ectomycorrhizal Boletales.</title>
        <authorList>
            <person name="Wu G."/>
            <person name="Miyauchi S."/>
            <person name="Morin E."/>
            <person name="Kuo A."/>
            <person name="Drula E."/>
            <person name="Varga T."/>
            <person name="Kohler A."/>
            <person name="Feng B."/>
            <person name="Cao Y."/>
            <person name="Lipzen A."/>
            <person name="Daum C."/>
            <person name="Hundley H."/>
            <person name="Pangilinan J."/>
            <person name="Johnson J."/>
            <person name="Barry K."/>
            <person name="LaButti K."/>
            <person name="Ng V."/>
            <person name="Ahrendt S."/>
            <person name="Min B."/>
            <person name="Choi I.G."/>
            <person name="Park H."/>
            <person name="Plett J.M."/>
            <person name="Magnuson J."/>
            <person name="Spatafora J.W."/>
            <person name="Nagy L.G."/>
            <person name="Henrissat B."/>
            <person name="Grigoriev I.V."/>
            <person name="Yang Z.L."/>
            <person name="Xu J."/>
            <person name="Martin F.M."/>
        </authorList>
    </citation>
    <scope>NUCLEOTIDE SEQUENCE</scope>
    <source>
        <strain evidence="1">ATCC 28755</strain>
    </source>
</reference>